<reference evidence="4" key="2">
    <citation type="journal article" date="2019" name="Int. J. Syst. Evol. Microbiol.">
        <title>The Global Catalogue of Microorganisms (GCM) 10K type strain sequencing project: providing services to taxonomists for standard genome sequencing and annotation.</title>
        <authorList>
            <consortium name="The Broad Institute Genomics Platform"/>
            <consortium name="The Broad Institute Genome Sequencing Center for Infectious Disease"/>
            <person name="Wu L."/>
            <person name="Ma J."/>
        </authorList>
    </citation>
    <scope>NUCLEOTIDE SEQUENCE [LARGE SCALE GENOMIC DNA]</scope>
    <source>
        <strain evidence="4">CGMCC 4.5581</strain>
    </source>
</reference>
<reference evidence="2 3" key="3">
    <citation type="submission" date="2020-02" db="EMBL/GenBank/DDBJ databases">
        <title>Sequencing the genomes of 1000 actinobacteria strains.</title>
        <authorList>
            <person name="Klenk H.-P."/>
        </authorList>
    </citation>
    <scope>NUCLEOTIDE SEQUENCE [LARGE SCALE GENOMIC DNA]</scope>
    <source>
        <strain evidence="2 3">DSM 45201</strain>
    </source>
</reference>
<dbReference type="Pfam" id="PF18845">
    <property type="entry name" value="baeRF_family3"/>
    <property type="match status" value="1"/>
</dbReference>
<evidence type="ECO:0000313" key="1">
    <source>
        <dbReference type="EMBL" id="GGL69619.1"/>
    </source>
</evidence>
<reference evidence="1" key="1">
    <citation type="journal article" date="2014" name="Int. J. Syst. Evol. Microbiol.">
        <title>Complete genome of a new Firmicutes species belonging to the dominant human colonic microbiota ('Ruminococcus bicirculans') reveals two chromosomes and a selective capacity to utilize plant glucans.</title>
        <authorList>
            <consortium name="NISC Comparative Sequencing Program"/>
            <person name="Wegmann U."/>
            <person name="Louis P."/>
            <person name="Goesmann A."/>
            <person name="Henrissat B."/>
            <person name="Duncan S.H."/>
            <person name="Flint H.J."/>
        </authorList>
    </citation>
    <scope>NUCLEOTIDE SEQUENCE</scope>
    <source>
        <strain evidence="1">CGMCC 4.5581</strain>
    </source>
</reference>
<sequence>MSRQPRPGVLSPAQVVALQAPRVYPSVSVLATTSPAPRMTGEDARTLARLTAYATSRLCAEDPPGREDVVRVLGRTVAKAAAGPTGEAIGIFVSSTTSEVVRLPIPVTDRVVIDPTFATRDLVRSLHRTPRHVVLLLSEREARLLDGVGELLTPAVGSGFPLHAPDRDSGGSFLREVDRTLGTYLRLHPAPLVLVGAERTVAEFRRTSRNTDRLAGTVTGALTNAPLSRLTPRIRVVLERYLSSRQREALDLLDRRRSRGRVVDGIAAAWLAARAERPEALAVEEGFVFPARLSEDGDLLTPADDVEHPDVIDDAVDELIETVLSRGAWVAFVDDGTLPDRVALAVR</sequence>
<keyword evidence="4" id="KW-1185">Reference proteome</keyword>
<dbReference type="InterPro" id="IPR041289">
    <property type="entry name" value="Bact_RF_family3"/>
</dbReference>
<proteinExistence type="predicted"/>
<dbReference type="EMBL" id="BMMI01000005">
    <property type="protein sequence ID" value="GGL69619.1"/>
    <property type="molecule type" value="Genomic_DNA"/>
</dbReference>
<accession>A0A846LP66</accession>
<protein>
    <submittedName>
        <fullName evidence="2">Uncharacterized protein</fullName>
    </submittedName>
</protein>
<evidence type="ECO:0000313" key="3">
    <source>
        <dbReference type="Proteomes" id="UP000552836"/>
    </source>
</evidence>
<organism evidence="2 3">
    <name type="scientific">Modestobacter marinus</name>
    <dbReference type="NCBI Taxonomy" id="477641"/>
    <lineage>
        <taxon>Bacteria</taxon>
        <taxon>Bacillati</taxon>
        <taxon>Actinomycetota</taxon>
        <taxon>Actinomycetes</taxon>
        <taxon>Geodermatophilales</taxon>
        <taxon>Geodermatophilaceae</taxon>
        <taxon>Modestobacter</taxon>
    </lineage>
</organism>
<reference evidence="1" key="4">
    <citation type="submission" date="2024-05" db="EMBL/GenBank/DDBJ databases">
        <authorList>
            <person name="Sun Q."/>
            <person name="Zhou Y."/>
        </authorList>
    </citation>
    <scope>NUCLEOTIDE SEQUENCE</scope>
    <source>
        <strain evidence="1">CGMCC 4.5581</strain>
    </source>
</reference>
<dbReference type="AlphaFoldDB" id="A0A846LP66"/>
<evidence type="ECO:0000313" key="2">
    <source>
        <dbReference type="EMBL" id="NIH68002.1"/>
    </source>
</evidence>
<dbReference type="EMBL" id="JAAMPA010000001">
    <property type="protein sequence ID" value="NIH68002.1"/>
    <property type="molecule type" value="Genomic_DNA"/>
</dbReference>
<dbReference type="RefSeq" id="WP_166755293.1">
    <property type="nucleotide sequence ID" value="NZ_BAABJU010000015.1"/>
</dbReference>
<name>A0A846LP66_9ACTN</name>
<gene>
    <name evidence="2" type="ORF">FB380_002448</name>
    <name evidence="1" type="ORF">GCM10011589_27390</name>
</gene>
<dbReference type="Proteomes" id="UP000552836">
    <property type="component" value="Unassembled WGS sequence"/>
</dbReference>
<comment type="caution">
    <text evidence="2">The sequence shown here is derived from an EMBL/GenBank/DDBJ whole genome shotgun (WGS) entry which is preliminary data.</text>
</comment>
<dbReference type="Proteomes" id="UP000648663">
    <property type="component" value="Unassembled WGS sequence"/>
</dbReference>
<evidence type="ECO:0000313" key="4">
    <source>
        <dbReference type="Proteomes" id="UP000648663"/>
    </source>
</evidence>